<dbReference type="InterPro" id="IPR036770">
    <property type="entry name" value="Ankyrin_rpt-contain_sf"/>
</dbReference>
<dbReference type="InterPro" id="IPR036477">
    <property type="entry name" value="Formyl_transf_N_sf"/>
</dbReference>
<evidence type="ECO:0000313" key="5">
    <source>
        <dbReference type="Proteomes" id="UP000269351"/>
    </source>
</evidence>
<sequence>MNVVVAGKNNIAVDFVGWLLEKYPEIKVFGVTNSTDNGCDTFQRSYKKFCHSNGIPTLSLEDAYLVEGVFISLEFDKIIDTKKFKKSHCFNIHFSNLPKYKGMYTSAWPIINAEEKTGVTFHEIDNGIDTGDIISQKEFPLDENETAGSLYLKYIHYGTKLVKDTFPKLLEGKYERKKQSHINSSYYSKKSIDYKNIKIELNRTAFQIKQQINAFTFRYYQLPHILGYDIFGAKILDDKSSLKAGSVVEESNNYIILSSIDYDIMLYKDNFSKLLELSKNANFEDLVLEAPFHNTLFEKNQKGWSPIIVAAYHGNIELIKKLVGIGADINDTNYNGTTVAMYLKDHIIKSKNYHLMEELVNLGADLNIKDYNGLNVFDYLELSKIDEAEQRIFKELR</sequence>
<dbReference type="SMART" id="SM00248">
    <property type="entry name" value="ANK"/>
    <property type="match status" value="2"/>
</dbReference>
<dbReference type="PROSITE" id="PS50088">
    <property type="entry name" value="ANK_REPEAT"/>
    <property type="match status" value="1"/>
</dbReference>
<dbReference type="CDD" id="cd08369">
    <property type="entry name" value="FMT_core"/>
    <property type="match status" value="1"/>
</dbReference>
<dbReference type="Gene3D" id="1.25.40.20">
    <property type="entry name" value="Ankyrin repeat-containing domain"/>
    <property type="match status" value="1"/>
</dbReference>
<name>A0A433N4T7_9GAMM</name>
<dbReference type="Proteomes" id="UP000762586">
    <property type="component" value="Unassembled WGS sequence"/>
</dbReference>
<evidence type="ECO:0000256" key="1">
    <source>
        <dbReference type="PROSITE-ProRule" id="PRU00023"/>
    </source>
</evidence>
<dbReference type="Gene3D" id="3.40.50.12230">
    <property type="match status" value="1"/>
</dbReference>
<dbReference type="InterPro" id="IPR002376">
    <property type="entry name" value="Formyl_transf_N"/>
</dbReference>
<keyword evidence="4" id="KW-0808">Transferase</keyword>
<dbReference type="PANTHER" id="PTHR11138">
    <property type="entry name" value="METHIONYL-TRNA FORMYLTRANSFERASE"/>
    <property type="match status" value="1"/>
</dbReference>
<dbReference type="GO" id="GO:0004479">
    <property type="term" value="F:methionyl-tRNA formyltransferase activity"/>
    <property type="evidence" value="ECO:0007669"/>
    <property type="project" value="TreeGrafter"/>
</dbReference>
<reference evidence="3 6" key="1">
    <citation type="submission" date="2020-07" db="EMBL/GenBank/DDBJ databases">
        <title>A pangenomic view of the genus Pectobacterium provides insights into genome organization, phylogeny, and virulence.</title>
        <authorList>
            <person name="Jonkheer E."/>
            <person name="Brankovics B."/>
            <person name="Houwers I."/>
            <person name="Van Der Wolf J."/>
            <person name="Bonants P."/>
            <person name="Vreeburg R."/>
            <person name="Bollema R."/>
            <person name="De Haan J."/>
            <person name="Berke L."/>
            <person name="De Ridder D."/>
            <person name="Smit S."/>
            <person name="Van Der Lee T.A.J."/>
        </authorList>
    </citation>
    <scope>NUCLEOTIDE SEQUENCE [LARGE SCALE GENOMIC DNA]</scope>
    <source>
        <strain evidence="3 6">NAK:384</strain>
    </source>
</reference>
<organism evidence="4 5">
    <name type="scientific">Pectobacterium brasiliense</name>
    <dbReference type="NCBI Taxonomy" id="180957"/>
    <lineage>
        <taxon>Bacteria</taxon>
        <taxon>Pseudomonadati</taxon>
        <taxon>Pseudomonadota</taxon>
        <taxon>Gammaproteobacteria</taxon>
        <taxon>Enterobacterales</taxon>
        <taxon>Pectobacteriaceae</taxon>
        <taxon>Pectobacterium</taxon>
    </lineage>
</organism>
<dbReference type="SUPFAM" id="SSF53328">
    <property type="entry name" value="Formyltransferase"/>
    <property type="match status" value="1"/>
</dbReference>
<feature type="repeat" description="ANK" evidence="1">
    <location>
        <begin position="302"/>
        <end position="334"/>
    </location>
</feature>
<dbReference type="AlphaFoldDB" id="A0A433N4T7"/>
<dbReference type="Pfam" id="PF00551">
    <property type="entry name" value="Formyl_trans_N"/>
    <property type="match status" value="1"/>
</dbReference>
<dbReference type="PROSITE" id="PS50297">
    <property type="entry name" value="ANK_REP_REGION"/>
    <property type="match status" value="1"/>
</dbReference>
<dbReference type="PANTHER" id="PTHR11138:SF5">
    <property type="entry name" value="METHIONYL-TRNA FORMYLTRANSFERASE, MITOCHONDRIAL"/>
    <property type="match status" value="1"/>
</dbReference>
<keyword evidence="1" id="KW-0040">ANK repeat</keyword>
<dbReference type="SUPFAM" id="SSF48403">
    <property type="entry name" value="Ankyrin repeat"/>
    <property type="match status" value="1"/>
</dbReference>
<evidence type="ECO:0000259" key="2">
    <source>
        <dbReference type="Pfam" id="PF00551"/>
    </source>
</evidence>
<proteinExistence type="predicted"/>
<dbReference type="Pfam" id="PF12796">
    <property type="entry name" value="Ank_2"/>
    <property type="match status" value="1"/>
</dbReference>
<dbReference type="Proteomes" id="UP000269351">
    <property type="component" value="Chromosome"/>
</dbReference>
<dbReference type="EMBL" id="JACGET010000031">
    <property type="protein sequence ID" value="MBN3108590.1"/>
    <property type="molecule type" value="Genomic_DNA"/>
</dbReference>
<accession>A0A433N4T7</accession>
<evidence type="ECO:0000313" key="4">
    <source>
        <dbReference type="EMBL" id="QPK22788.1"/>
    </source>
</evidence>
<gene>
    <name evidence="4" type="ORF">F126LOC_014060</name>
    <name evidence="3" type="ORF">H4F48_21235</name>
</gene>
<dbReference type="RefSeq" id="WP_119871260.1">
    <property type="nucleotide sequence ID" value="NZ_BSWF01000013.1"/>
</dbReference>
<evidence type="ECO:0000313" key="3">
    <source>
        <dbReference type="EMBL" id="MBN3108590.1"/>
    </source>
</evidence>
<dbReference type="GO" id="GO:0005829">
    <property type="term" value="C:cytosol"/>
    <property type="evidence" value="ECO:0007669"/>
    <property type="project" value="TreeGrafter"/>
</dbReference>
<feature type="domain" description="Formyl transferase N-terminal" evidence="2">
    <location>
        <begin position="86"/>
        <end position="158"/>
    </location>
</feature>
<protein>
    <submittedName>
        <fullName evidence="4">Formyl transferase</fullName>
    </submittedName>
</protein>
<reference evidence="4 5" key="2">
    <citation type="submission" date="2020-11" db="EMBL/GenBank/DDBJ databases">
        <title>Complete genome sequence of Pectobacterium brasiliense strain F126.</title>
        <authorList>
            <person name="Miroshnikov K."/>
            <person name="Vo T.N.H."/>
            <person name="Khodykina M.V."/>
            <person name="Kabanova A.P."/>
            <person name="Shneider M."/>
            <person name="Korzhenkov A."/>
            <person name="Toschakov S.V."/>
            <person name="Miroshnikov K.A."/>
            <person name="Ignatov A.N."/>
            <person name="Mikhailova Y.V."/>
            <person name="Shelenkov A."/>
            <person name="Yanushevich Y.G."/>
            <person name="Evseev P.V."/>
        </authorList>
    </citation>
    <scope>NUCLEOTIDE SEQUENCE [LARGE SCALE GENOMIC DNA]</scope>
    <source>
        <strain evidence="4 5">F126</strain>
    </source>
</reference>
<dbReference type="EMBL" id="CP065031">
    <property type="protein sequence ID" value="QPK22788.1"/>
    <property type="molecule type" value="Genomic_DNA"/>
</dbReference>
<dbReference type="InterPro" id="IPR002110">
    <property type="entry name" value="Ankyrin_rpt"/>
</dbReference>
<keyword evidence="6" id="KW-1185">Reference proteome</keyword>
<evidence type="ECO:0000313" key="6">
    <source>
        <dbReference type="Proteomes" id="UP000762586"/>
    </source>
</evidence>